<keyword evidence="3 5" id="KW-0648">Protein biosynthesis</keyword>
<dbReference type="PANTHER" id="PTHR13022">
    <property type="entry name" value="EUKARYOTIC TRANSLATION INITIATION FACTOR 3 SUBUNIT 11"/>
    <property type="match status" value="1"/>
</dbReference>
<dbReference type="GO" id="GO:0006446">
    <property type="term" value="P:regulation of translational initiation"/>
    <property type="evidence" value="ECO:0007669"/>
    <property type="project" value="InterPro"/>
</dbReference>
<dbReference type="AlphaFoldDB" id="A0A835CY72"/>
<dbReference type="GO" id="GO:0005852">
    <property type="term" value="C:eukaryotic translation initiation factor 3 complex"/>
    <property type="evidence" value="ECO:0007669"/>
    <property type="project" value="UniProtKB-UniRule"/>
</dbReference>
<dbReference type="HAMAP" id="MF_03010">
    <property type="entry name" value="eIF3k"/>
    <property type="match status" value="1"/>
</dbReference>
<dbReference type="InterPro" id="IPR016020">
    <property type="entry name" value="Transl_init_fac_sub12_N_euk"/>
</dbReference>
<evidence type="ECO:0000256" key="4">
    <source>
        <dbReference type="ARBA" id="ARBA00057041"/>
    </source>
</evidence>
<comment type="caution">
    <text evidence="7">The sequence shown here is derived from an EMBL/GenBank/DDBJ whole genome shotgun (WGS) entry which is preliminary data.</text>
</comment>
<dbReference type="GO" id="GO:0003723">
    <property type="term" value="F:RNA binding"/>
    <property type="evidence" value="ECO:0007669"/>
    <property type="project" value="UniProtKB-UniRule"/>
</dbReference>
<dbReference type="FunFam" id="1.25.40.250:FF:000001">
    <property type="entry name" value="Eukaryotic translation initiation factor 3 subunit K"/>
    <property type="match status" value="1"/>
</dbReference>
<dbReference type="SUPFAM" id="SSF46785">
    <property type="entry name" value="Winged helix' DNA-binding domain"/>
    <property type="match status" value="1"/>
</dbReference>
<dbReference type="InterPro" id="IPR016024">
    <property type="entry name" value="ARM-type_fold"/>
</dbReference>
<protein>
    <recommendedName>
        <fullName evidence="5">Eukaryotic translation initiation factor 3 subunit K</fullName>
        <shortName evidence="5">eIF3k</shortName>
    </recommendedName>
    <alternativeName>
        <fullName evidence="5">eIF-3 p25</fullName>
    </alternativeName>
</protein>
<dbReference type="SUPFAM" id="SSF48371">
    <property type="entry name" value="ARM repeat"/>
    <property type="match status" value="1"/>
</dbReference>
<reference evidence="7 8" key="1">
    <citation type="submission" date="2020-08" db="EMBL/GenBank/DDBJ databases">
        <title>Aphidius gifuensis genome sequencing and assembly.</title>
        <authorList>
            <person name="Du Z."/>
        </authorList>
    </citation>
    <scope>NUCLEOTIDE SEQUENCE [LARGE SCALE GENOMIC DNA]</scope>
    <source>
        <strain evidence="7">YNYX2018</strain>
        <tissue evidence="7">Adults</tissue>
    </source>
</reference>
<dbReference type="EMBL" id="JACMRX010000001">
    <property type="protein sequence ID" value="KAF7998208.1"/>
    <property type="molecule type" value="Genomic_DNA"/>
</dbReference>
<keyword evidence="8" id="KW-1185">Reference proteome</keyword>
<dbReference type="PANTHER" id="PTHR13022:SF0">
    <property type="entry name" value="EUKARYOTIC TRANSLATION INITIATION FACTOR 3 SUBUNIT K"/>
    <property type="match status" value="1"/>
</dbReference>
<dbReference type="GO" id="GO:0016282">
    <property type="term" value="C:eukaryotic 43S preinitiation complex"/>
    <property type="evidence" value="ECO:0007669"/>
    <property type="project" value="UniProtKB-UniRule"/>
</dbReference>
<dbReference type="Proteomes" id="UP000639338">
    <property type="component" value="Unassembled WGS sequence"/>
</dbReference>
<evidence type="ECO:0000313" key="8">
    <source>
        <dbReference type="Proteomes" id="UP000639338"/>
    </source>
</evidence>
<dbReference type="GO" id="GO:0003743">
    <property type="term" value="F:translation initiation factor activity"/>
    <property type="evidence" value="ECO:0007669"/>
    <property type="project" value="UniProtKB-UniRule"/>
</dbReference>
<dbReference type="InterPro" id="IPR036390">
    <property type="entry name" value="WH_DNA-bd_sf"/>
</dbReference>
<keyword evidence="1 5" id="KW-0963">Cytoplasm</keyword>
<comment type="function">
    <text evidence="4">Component of the eukaryotic translation initiation factor 3 (eIF-3) complex, which is required for several steps in the initiation of protein synthesis. The eIF-3 complex associates with the 40S ribosome and facilitates the recruitment of eIF-1, eIF-1A, eIF-2:GTP:methionyl-tRNAi and eIF-5 to form the 43S pre-initiation complex (43S PIC). The eIF-3 complex stimulates mRNA recruitment to the 43S PIC and scanning of the mRNA for AUG recognition. The eIF-3 complex is also required for disassembly and recycling of post-termination ribosomal complexes and subsequently prevents premature joining of the 40S and 60S ribosomal subunits prior to initiation. The eIF-3 complex specifically targets and initiates translation of a subset of mRNAs involved in cell proliferation, including cell cycling, differentiation and apoptosis, and uses different modes of RNA stem-loop binding to exert either translational activation or repression.</text>
</comment>
<organism evidence="7 8">
    <name type="scientific">Aphidius gifuensis</name>
    <name type="common">Parasitoid wasp</name>
    <dbReference type="NCBI Taxonomy" id="684658"/>
    <lineage>
        <taxon>Eukaryota</taxon>
        <taxon>Metazoa</taxon>
        <taxon>Ecdysozoa</taxon>
        <taxon>Arthropoda</taxon>
        <taxon>Hexapoda</taxon>
        <taxon>Insecta</taxon>
        <taxon>Pterygota</taxon>
        <taxon>Neoptera</taxon>
        <taxon>Endopterygota</taxon>
        <taxon>Hymenoptera</taxon>
        <taxon>Apocrita</taxon>
        <taxon>Ichneumonoidea</taxon>
        <taxon>Braconidae</taxon>
        <taxon>Aphidiinae</taxon>
        <taxon>Aphidius</taxon>
    </lineage>
</organism>
<dbReference type="Pfam" id="PF10075">
    <property type="entry name" value="CSN8_PSD8_EIF3K"/>
    <property type="match status" value="1"/>
</dbReference>
<dbReference type="Gene3D" id="1.10.10.10">
    <property type="entry name" value="Winged helix-like DNA-binding domain superfamily/Winged helix DNA-binding domain"/>
    <property type="match status" value="1"/>
</dbReference>
<evidence type="ECO:0000259" key="6">
    <source>
        <dbReference type="PROSITE" id="PS50250"/>
    </source>
</evidence>
<keyword evidence="2 5" id="KW-0396">Initiation factor</keyword>
<dbReference type="GO" id="GO:0033290">
    <property type="term" value="C:eukaryotic 48S preinitiation complex"/>
    <property type="evidence" value="ECO:0007669"/>
    <property type="project" value="UniProtKB-UniRule"/>
</dbReference>
<evidence type="ECO:0000256" key="3">
    <source>
        <dbReference type="ARBA" id="ARBA00022917"/>
    </source>
</evidence>
<name>A0A835CY72_APHGI</name>
<accession>A0A835CY72</accession>
<dbReference type="FunFam" id="1.10.10.10:FF:000212">
    <property type="entry name" value="Eukaryotic translation initiation factor 3 subunit K"/>
    <property type="match status" value="1"/>
</dbReference>
<sequence>MAENMRQNIATLLKSIERYNPENILTLEKYVEIQSKDNVYDLEANLALLKLYQLNPTRFNVNITCQILLKALTNLPHTDFVLCKCLLSEKIMADDPINQIIFLGDILEQCDFQLFWLRVATMADLCGRIVGFQDSIRKFVCHVVGITFQTINKTLLNQLLGRVDDATQKHWVKKYGWQEQDDDVIFIANQDENIKTKNITEKIDFENVAGLMAACI</sequence>
<dbReference type="InterPro" id="IPR033464">
    <property type="entry name" value="CSN8_PSD8_EIF3K"/>
</dbReference>
<dbReference type="OrthoDB" id="337745at2759"/>
<dbReference type="InterPro" id="IPR009374">
    <property type="entry name" value="eIF3k"/>
</dbReference>
<proteinExistence type="inferred from homology"/>
<comment type="subcellular location">
    <subcellularLocation>
        <location evidence="5">Cytoplasm</location>
    </subcellularLocation>
</comment>
<dbReference type="InterPro" id="IPR000717">
    <property type="entry name" value="PCI_dom"/>
</dbReference>
<evidence type="ECO:0000256" key="5">
    <source>
        <dbReference type="HAMAP-Rule" id="MF_03010"/>
    </source>
</evidence>
<evidence type="ECO:0000313" key="7">
    <source>
        <dbReference type="EMBL" id="KAF7998208.1"/>
    </source>
</evidence>
<dbReference type="Gene3D" id="1.25.40.250">
    <property type="entry name" value="ARM repeat, domain 1"/>
    <property type="match status" value="1"/>
</dbReference>
<gene>
    <name evidence="7" type="ORF">HCN44_009606</name>
</gene>
<evidence type="ECO:0000256" key="1">
    <source>
        <dbReference type="ARBA" id="ARBA00022490"/>
    </source>
</evidence>
<dbReference type="GO" id="GO:0043022">
    <property type="term" value="F:ribosome binding"/>
    <property type="evidence" value="ECO:0007669"/>
    <property type="project" value="InterPro"/>
</dbReference>
<feature type="domain" description="PCI" evidence="6">
    <location>
        <begin position="40"/>
        <end position="202"/>
    </location>
</feature>
<evidence type="ECO:0000256" key="2">
    <source>
        <dbReference type="ARBA" id="ARBA00022540"/>
    </source>
</evidence>
<dbReference type="InterPro" id="IPR036388">
    <property type="entry name" value="WH-like_DNA-bd_sf"/>
</dbReference>
<dbReference type="GO" id="GO:0001732">
    <property type="term" value="P:formation of cytoplasmic translation initiation complex"/>
    <property type="evidence" value="ECO:0007669"/>
    <property type="project" value="UniProtKB-UniRule"/>
</dbReference>
<dbReference type="PROSITE" id="PS50250">
    <property type="entry name" value="PCI"/>
    <property type="match status" value="1"/>
</dbReference>
<comment type="similarity">
    <text evidence="5">Belongs to the eIF-3 subunit K family.</text>
</comment>
<comment type="subunit">
    <text evidence="5">Component of the eukaryotic translation initiation factor 3 (eIF-3) complex.</text>
</comment>
<comment type="function">
    <text evidence="5">Component of the eukaryotic translation initiation factor 3 (eIF-3) complex, which is involved in protein synthesis of a specialized repertoire of mRNAs and, together with other initiation factors, stimulates binding of mRNA and methionyl-tRNAi to the 40S ribosome. The eIF-3 complex specifically targets and initiates translation of a subset of mRNAs involved in cell proliferation.</text>
</comment>